<sequence length="1741" mass="188583">MSLEEDDRLDHVVVGYSERSVDTFPTSEGTTSKSAIVGPIGEEAVAVVCCFSGSADRATCRIAVYSNEDGPNKVVHAVTVKLPSEALVDARVTHMASQVDSRSGGVTFCLLTSTSVLLSLYVPPRSSRSDPVWTNRLASVSQRVTTVAGLTGPATSLTLLGPGWAAIGCADGNVTLAWLSGCENGLETPSLCEKNLGLVAKKSVWSKMTGLFRSSRTPTTLSAAVVGLVPLPNQELLSVTADGCCRRWSEPLTGYAGIPPASEANLEVFGGIVVSNFDGDELPGSVAVGRQDLTGGWVVSMLYVDEDESITEGPSIDVPLQAGSEIVHLCIGNEQLVVIARSPEGETEILVGDISPEDGGDGALAGFTACATVYQQRRRKLELARGVGLADLEDLRAAYEGNEKSEICSLLPSPPCPLFYVADGCTASISSREFVASWWAWTLTSLGVEEAPEALYVKLAGEKSPQAAHSMGRNLLVGMGDAIDEPRSAVGVIGDTFVVSAPNSVSVLNPIDDIFTESVLRFGMGHTLACGGAEDLLLADREASDVQKLCSAALMAGACTIKDSISMVLAATGEIGEVVEGCAKSLRLDDTSFRMVMDASNQIGHLKEAARELRELIRTSKNVPNEILAGVAVWTSWALSIDSGCGVTVLEEIRALRDEVLQRLPASLLLELAADTFFPSSEGQTKQELLKQLVEYPVNAKEVLVPLAVLLHLDEGGEDYVKARCILADPDNCTSERFAYVLDLLKGVCVHGSLPTLFSSIGDSLPQHCTKICCQAGFFEAEIAFAKLQGVDPSDLFDRALELRDWDTCLEALAQEGPGTSQRMLAMTREVERCGALGWLMKVKTGDKTSTASATAGKLLDVVVASARPESLRELQQLWGVITKSADRQHAARLALRGYLDNGGSLATPEPAVGLVAADCTTPFGELPVELRQPELYDLPEITEPEVVLSTLDRLQSQKRCLLLAKASLKRMKSPQGVFIALRKDEDAQQGARFLFVDLAWVQLRIAYTSLYYAVVELTRVSIGAVDAWRLCRIGSSLGLLKPAVELARLAGFDEWSSCYLPFVELIRRAEAPALSREDGQPSLMKYAYTRFDSAAPLQCDGNVTEALWTTLLLSAEANRNVLSHVLVYLLRVEKSAVPERLVDQLNNLDWLTLLRVYMVTDQLEEAAELAVQSIDDWEPQSSNSPLDLALILQLMEAVDAAVENGDGYLVPQRDALADALEGLRDELRVADERANAVQLQNRDDMLSNKTEETNIFSSAIQVLVDWATLSLYCRQWFMTAEGHDESFARTEEAPRLMIDCLHRQFISADLCLMLTTYIVQSLLFVAFAGAPGSAIYRLWSLGPHGTCKHTTVNSGKPLCTTSVGAQSFGYVTVSDDTKYFYALINADDRADNTPTFVFLPGGPGTSATGLPLTMMGPCYISRDGKTLNTNEYSWTKKANGIFIDAPGGTGFSTGRYEANMDKFVDNMWGYSSSKSDYMTLLEIIKREPHVKDNLRLVGFSFDGSTATLLAKKIVSLKGENKINLKMLLILSGSMGPLDMYRGAVEMAKKRKLLSSDVIGKMTTDGYTCAERLKRCQPTSSRPYPDPGGDCHLSPPGEYLNRRDVQDAMGTHKYWIPNDPQVFSAFERYGAYDTTAVVSELLDSGLQVRVVNGDQDFVCNTIGAYYWTTNLKGRADYGRILAAVKPKTLKFKRGGPLGTIRKAAYPSGGSLALIEVLNGGHVFTLNKPLEMQQAIEQFFAE</sequence>
<dbReference type="InterPro" id="IPR029058">
    <property type="entry name" value="AB_hydrolase_fold"/>
</dbReference>
<comment type="similarity">
    <text evidence="1">Belongs to the peptidase S10 family.</text>
</comment>
<accession>A0A7J6LR00</accession>
<dbReference type="SUPFAM" id="SSF53474">
    <property type="entry name" value="alpha/beta-Hydrolases"/>
    <property type="match status" value="1"/>
</dbReference>
<keyword evidence="5" id="KW-0378">Hydrolase</keyword>
<evidence type="ECO:0000256" key="7">
    <source>
        <dbReference type="SAM" id="Coils"/>
    </source>
</evidence>
<proteinExistence type="inferred from homology"/>
<dbReference type="OrthoDB" id="420671at2759"/>
<keyword evidence="4" id="KW-0732">Signal</keyword>
<dbReference type="PANTHER" id="PTHR11802:SF3">
    <property type="entry name" value="RETINOID-INDUCIBLE SERINE CARBOXYPEPTIDASE"/>
    <property type="match status" value="1"/>
</dbReference>
<dbReference type="Pfam" id="PF00450">
    <property type="entry name" value="Peptidase_S10"/>
    <property type="match status" value="2"/>
</dbReference>
<dbReference type="Gene3D" id="3.40.50.1820">
    <property type="entry name" value="alpha/beta hydrolase"/>
    <property type="match status" value="1"/>
</dbReference>
<feature type="coiled-coil region" evidence="7">
    <location>
        <begin position="1214"/>
        <end position="1241"/>
    </location>
</feature>
<evidence type="ECO:0000313" key="9">
    <source>
        <dbReference type="Proteomes" id="UP000591131"/>
    </source>
</evidence>
<reference evidence="8 9" key="1">
    <citation type="submission" date="2020-04" db="EMBL/GenBank/DDBJ databases">
        <title>Perkinsus chesapeaki whole genome sequence.</title>
        <authorList>
            <person name="Bogema D.R."/>
        </authorList>
    </citation>
    <scope>NUCLEOTIDE SEQUENCE [LARGE SCALE GENOMIC DNA]</scope>
    <source>
        <strain evidence="8">ATCC PRA-425</strain>
    </source>
</reference>
<dbReference type="GO" id="GO:0004185">
    <property type="term" value="F:serine-type carboxypeptidase activity"/>
    <property type="evidence" value="ECO:0007669"/>
    <property type="project" value="InterPro"/>
</dbReference>
<evidence type="ECO:0000256" key="6">
    <source>
        <dbReference type="ARBA" id="ARBA00023180"/>
    </source>
</evidence>
<evidence type="ECO:0000256" key="1">
    <source>
        <dbReference type="ARBA" id="ARBA00009431"/>
    </source>
</evidence>
<dbReference type="GO" id="GO:0006508">
    <property type="term" value="P:proteolysis"/>
    <property type="evidence" value="ECO:0007669"/>
    <property type="project" value="UniProtKB-KW"/>
</dbReference>
<comment type="caution">
    <text evidence="8">The sequence shown here is derived from an EMBL/GenBank/DDBJ whole genome shotgun (WGS) entry which is preliminary data.</text>
</comment>
<evidence type="ECO:0000313" key="8">
    <source>
        <dbReference type="EMBL" id="KAF4661732.1"/>
    </source>
</evidence>
<keyword evidence="7" id="KW-0175">Coiled coil</keyword>
<evidence type="ECO:0000256" key="2">
    <source>
        <dbReference type="ARBA" id="ARBA00022645"/>
    </source>
</evidence>
<keyword evidence="3" id="KW-0645">Protease</keyword>
<keyword evidence="9" id="KW-1185">Reference proteome</keyword>
<protein>
    <submittedName>
        <fullName evidence="8">Uncharacterized protein</fullName>
    </submittedName>
</protein>
<evidence type="ECO:0000256" key="5">
    <source>
        <dbReference type="ARBA" id="ARBA00022801"/>
    </source>
</evidence>
<organism evidence="8 9">
    <name type="scientific">Perkinsus chesapeaki</name>
    <name type="common">Clam parasite</name>
    <name type="synonym">Perkinsus andrewsi</name>
    <dbReference type="NCBI Taxonomy" id="330153"/>
    <lineage>
        <taxon>Eukaryota</taxon>
        <taxon>Sar</taxon>
        <taxon>Alveolata</taxon>
        <taxon>Perkinsozoa</taxon>
        <taxon>Perkinsea</taxon>
        <taxon>Perkinsida</taxon>
        <taxon>Perkinsidae</taxon>
        <taxon>Perkinsus</taxon>
    </lineage>
</organism>
<dbReference type="InterPro" id="IPR001563">
    <property type="entry name" value="Peptidase_S10"/>
</dbReference>
<evidence type="ECO:0000256" key="3">
    <source>
        <dbReference type="ARBA" id="ARBA00022670"/>
    </source>
</evidence>
<evidence type="ECO:0000256" key="4">
    <source>
        <dbReference type="ARBA" id="ARBA00022729"/>
    </source>
</evidence>
<dbReference type="EMBL" id="JAAPAO010000368">
    <property type="protein sequence ID" value="KAF4661732.1"/>
    <property type="molecule type" value="Genomic_DNA"/>
</dbReference>
<gene>
    <name evidence="8" type="ORF">FOL47_006552</name>
</gene>
<name>A0A7J6LR00_PERCH</name>
<dbReference type="Proteomes" id="UP000591131">
    <property type="component" value="Unassembled WGS sequence"/>
</dbReference>
<dbReference type="PANTHER" id="PTHR11802">
    <property type="entry name" value="SERINE PROTEASE FAMILY S10 SERINE CARBOXYPEPTIDASE"/>
    <property type="match status" value="1"/>
</dbReference>
<keyword evidence="2" id="KW-0121">Carboxypeptidase</keyword>
<keyword evidence="6" id="KW-0325">Glycoprotein</keyword>